<keyword evidence="2" id="KW-0805">Transcription regulation</keyword>
<evidence type="ECO:0000256" key="3">
    <source>
        <dbReference type="ARBA" id="ARBA00023125"/>
    </source>
</evidence>
<organism evidence="6 7">
    <name type="scientific">Sphingobacterium bovistauri</name>
    <dbReference type="NCBI Taxonomy" id="2781959"/>
    <lineage>
        <taxon>Bacteria</taxon>
        <taxon>Pseudomonadati</taxon>
        <taxon>Bacteroidota</taxon>
        <taxon>Sphingobacteriia</taxon>
        <taxon>Sphingobacteriales</taxon>
        <taxon>Sphingobacteriaceae</taxon>
        <taxon>Sphingobacterium</taxon>
    </lineage>
</organism>
<evidence type="ECO:0000259" key="5">
    <source>
        <dbReference type="PROSITE" id="PS50932"/>
    </source>
</evidence>
<gene>
    <name evidence="6" type="ORF">IPZ78_14090</name>
</gene>
<dbReference type="CDD" id="cd06267">
    <property type="entry name" value="PBP1_LacI_sugar_binding-like"/>
    <property type="match status" value="1"/>
</dbReference>
<evidence type="ECO:0000256" key="2">
    <source>
        <dbReference type="ARBA" id="ARBA00023015"/>
    </source>
</evidence>
<dbReference type="Gene3D" id="3.40.50.2300">
    <property type="match status" value="2"/>
</dbReference>
<accession>A0ABS7ZBM2</accession>
<keyword evidence="1" id="KW-0678">Repressor</keyword>
<dbReference type="PANTHER" id="PTHR30146">
    <property type="entry name" value="LACI-RELATED TRANSCRIPTIONAL REPRESSOR"/>
    <property type="match status" value="1"/>
</dbReference>
<comment type="caution">
    <text evidence="6">The sequence shown here is derived from an EMBL/GenBank/DDBJ whole genome shotgun (WGS) entry which is preliminary data.</text>
</comment>
<dbReference type="Proteomes" id="UP001165302">
    <property type="component" value="Unassembled WGS sequence"/>
</dbReference>
<dbReference type="Pfam" id="PF13377">
    <property type="entry name" value="Peripla_BP_3"/>
    <property type="match status" value="1"/>
</dbReference>
<keyword evidence="7" id="KW-1185">Reference proteome</keyword>
<dbReference type="CDD" id="cd01392">
    <property type="entry name" value="HTH_LacI"/>
    <property type="match status" value="1"/>
</dbReference>
<dbReference type="PANTHER" id="PTHR30146:SF148">
    <property type="entry name" value="HTH-TYPE TRANSCRIPTIONAL REPRESSOR PURR-RELATED"/>
    <property type="match status" value="1"/>
</dbReference>
<evidence type="ECO:0000313" key="7">
    <source>
        <dbReference type="Proteomes" id="UP001165302"/>
    </source>
</evidence>
<name>A0ABS7ZBM2_9SPHI</name>
<dbReference type="InterPro" id="IPR046335">
    <property type="entry name" value="LacI/GalR-like_sensor"/>
</dbReference>
<dbReference type="SUPFAM" id="SSF53822">
    <property type="entry name" value="Periplasmic binding protein-like I"/>
    <property type="match status" value="1"/>
</dbReference>
<dbReference type="InterPro" id="IPR028082">
    <property type="entry name" value="Peripla_BP_I"/>
</dbReference>
<dbReference type="InterPro" id="IPR000843">
    <property type="entry name" value="HTH_LacI"/>
</dbReference>
<protein>
    <submittedName>
        <fullName evidence="6">LacI family DNA-binding transcriptional regulator</fullName>
    </submittedName>
</protein>
<dbReference type="PROSITE" id="PS50932">
    <property type="entry name" value="HTH_LACI_2"/>
    <property type="match status" value="1"/>
</dbReference>
<evidence type="ECO:0000313" key="6">
    <source>
        <dbReference type="EMBL" id="MCA5006280.1"/>
    </source>
</evidence>
<feature type="domain" description="HTH lacI-type" evidence="5">
    <location>
        <begin position="5"/>
        <end position="62"/>
    </location>
</feature>
<proteinExistence type="predicted"/>
<dbReference type="EMBL" id="JADEYP010000030">
    <property type="protein sequence ID" value="MCA5006280.1"/>
    <property type="molecule type" value="Genomic_DNA"/>
</dbReference>
<dbReference type="SUPFAM" id="SSF47413">
    <property type="entry name" value="lambda repressor-like DNA-binding domains"/>
    <property type="match status" value="1"/>
</dbReference>
<dbReference type="Gene3D" id="1.10.260.40">
    <property type="entry name" value="lambda repressor-like DNA-binding domains"/>
    <property type="match status" value="1"/>
</dbReference>
<dbReference type="SMART" id="SM00354">
    <property type="entry name" value="HTH_LACI"/>
    <property type="match status" value="1"/>
</dbReference>
<evidence type="ECO:0000256" key="1">
    <source>
        <dbReference type="ARBA" id="ARBA00022491"/>
    </source>
</evidence>
<dbReference type="GO" id="GO:0003677">
    <property type="term" value="F:DNA binding"/>
    <property type="evidence" value="ECO:0007669"/>
    <property type="project" value="UniProtKB-KW"/>
</dbReference>
<keyword evidence="3 6" id="KW-0238">DNA-binding</keyword>
<evidence type="ECO:0000256" key="4">
    <source>
        <dbReference type="ARBA" id="ARBA00023163"/>
    </source>
</evidence>
<dbReference type="InterPro" id="IPR010982">
    <property type="entry name" value="Lambda_DNA-bd_dom_sf"/>
</dbReference>
<reference evidence="6" key="1">
    <citation type="submission" date="2020-10" db="EMBL/GenBank/DDBJ databases">
        <authorList>
            <person name="Lu T."/>
            <person name="Wang Q."/>
            <person name="Han X."/>
        </authorList>
    </citation>
    <scope>NUCLEOTIDE SEQUENCE</scope>
    <source>
        <strain evidence="6">WQ 366</strain>
    </source>
</reference>
<dbReference type="RefSeq" id="WP_225554639.1">
    <property type="nucleotide sequence ID" value="NZ_JADEYP010000030.1"/>
</dbReference>
<keyword evidence="4" id="KW-0804">Transcription</keyword>
<dbReference type="Pfam" id="PF00356">
    <property type="entry name" value="LacI"/>
    <property type="match status" value="1"/>
</dbReference>
<sequence>MSNQVTIRTISEKTKFSLTTVSRVLNGTSDKYRISKTTQDLVMAEASRLGYIPNMAAKTLRSNKSNTIGLIVPSLNNPFFSTLASTMAKILFSHSYVVMMSDCDNNEKEEKKIIQSLLSQNLLGIIVIPTSSKRNYDILNSVNKPTVFIDRYFSEMNFFAVASNHYKSSMKLMDYLVSMGHKKIACIQGDEMVISNQLRTEAYNDAISKYNFSYQYLGGNSFTAEKGYLEMKLLLNKKERPTAVLALSDTILIGVLKAVKEAGLVVPNDLSIVSIDNSTYLDYLETPITSIDQPVLQIAELAIDLLISQIKKSARLSHLDEDKLILLDSNLIIRSSVLDLNN</sequence>